<evidence type="ECO:0000256" key="5">
    <source>
        <dbReference type="RuleBase" id="RU003869"/>
    </source>
</evidence>
<name>A0A554LKK1_9BACT</name>
<dbReference type="SUPFAM" id="SSF56053">
    <property type="entry name" value="Ribosomal protein L6"/>
    <property type="match status" value="2"/>
</dbReference>
<reference evidence="8 9" key="1">
    <citation type="submission" date="2017-07" db="EMBL/GenBank/DDBJ databases">
        <title>Mechanisms for carbon and nitrogen cycling indicate functional differentiation within the Candidate Phyla Radiation.</title>
        <authorList>
            <person name="Danczak R.E."/>
            <person name="Johnston M.D."/>
            <person name="Kenah C."/>
            <person name="Slattery M."/>
            <person name="Wrighton K.C."/>
            <person name="Wilkins M.J."/>
        </authorList>
    </citation>
    <scope>NUCLEOTIDE SEQUENCE [LARGE SCALE GENOMIC DNA]</scope>
    <source>
        <strain evidence="8">Licking1014_7</strain>
    </source>
</reference>
<evidence type="ECO:0000313" key="9">
    <source>
        <dbReference type="Proteomes" id="UP000315689"/>
    </source>
</evidence>
<dbReference type="GO" id="GO:0002181">
    <property type="term" value="P:cytoplasmic translation"/>
    <property type="evidence" value="ECO:0007669"/>
    <property type="project" value="TreeGrafter"/>
</dbReference>
<dbReference type="AlphaFoldDB" id="A0A554LKK1"/>
<feature type="domain" description="Large ribosomal subunit protein uL6 alpha-beta" evidence="7">
    <location>
        <begin position="14"/>
        <end position="82"/>
    </location>
</feature>
<sequence length="181" mass="19988">MSRIGKKSITLEPGVLINVDETIVEIKGPLGILTLTFPKFIEIKIENNLIKLSCSQKNSYTKPKYGLYRSLLSNAIIGVSKGFEKILEVRGVGYDVSMDNNKIILNLGFSHSIEIEIPKDIKVQTEKNLITISGIDKQKVGEFAAKIKSLKKPDPYKGKGIRYQNELIKLKPGKAAKTAGA</sequence>
<dbReference type="InterPro" id="IPR020040">
    <property type="entry name" value="Ribosomal_uL6_a/b-dom"/>
</dbReference>
<comment type="caution">
    <text evidence="8">The sequence shown here is derived from an EMBL/GenBank/DDBJ whole genome shotgun (WGS) entry which is preliminary data.</text>
</comment>
<dbReference type="PANTHER" id="PTHR11655:SF14">
    <property type="entry name" value="LARGE RIBOSOMAL SUBUNIT PROTEIN UL6M"/>
    <property type="match status" value="1"/>
</dbReference>
<feature type="domain" description="Large ribosomal subunit protein uL6 alpha-beta" evidence="7">
    <location>
        <begin position="91"/>
        <end position="163"/>
    </location>
</feature>
<dbReference type="Proteomes" id="UP000315689">
    <property type="component" value="Unassembled WGS sequence"/>
</dbReference>
<evidence type="ECO:0000256" key="3">
    <source>
        <dbReference type="ARBA" id="ARBA00035454"/>
    </source>
</evidence>
<gene>
    <name evidence="8" type="ORF">CEN89_57</name>
</gene>
<evidence type="ECO:0000256" key="1">
    <source>
        <dbReference type="ARBA" id="ARBA00022980"/>
    </source>
</evidence>
<dbReference type="PIRSF" id="PIRSF002162">
    <property type="entry name" value="Ribosomal_L6"/>
    <property type="match status" value="1"/>
</dbReference>
<evidence type="ECO:0000256" key="4">
    <source>
        <dbReference type="NCBIfam" id="TIGR03654"/>
    </source>
</evidence>
<protein>
    <recommendedName>
        <fullName evidence="3 4">50S ribosomal protein L6</fullName>
    </recommendedName>
</protein>
<evidence type="ECO:0000256" key="6">
    <source>
        <dbReference type="RuleBase" id="RU003870"/>
    </source>
</evidence>
<keyword evidence="1 5" id="KW-0689">Ribosomal protein</keyword>
<dbReference type="GO" id="GO:0019843">
    <property type="term" value="F:rRNA binding"/>
    <property type="evidence" value="ECO:0007669"/>
    <property type="project" value="UniProtKB-UniRule"/>
</dbReference>
<comment type="function">
    <text evidence="6">This protein binds to the 23S rRNA, and is important in its secondary structure. It is located near the subunit interface in the base of the L7/L12 stalk, and near the tRNA binding site of the peptidyltransferase center.</text>
</comment>
<evidence type="ECO:0000313" key="8">
    <source>
        <dbReference type="EMBL" id="TSC93382.1"/>
    </source>
</evidence>
<keyword evidence="6" id="KW-0699">rRNA-binding</keyword>
<organism evidence="8 9">
    <name type="scientific">Candidatus Berkelbacteria bacterium Licking1014_7</name>
    <dbReference type="NCBI Taxonomy" id="2017147"/>
    <lineage>
        <taxon>Bacteria</taxon>
        <taxon>Candidatus Berkelbacteria</taxon>
    </lineage>
</organism>
<keyword evidence="2 5" id="KW-0687">Ribonucleoprotein</keyword>
<evidence type="ECO:0000259" key="7">
    <source>
        <dbReference type="Pfam" id="PF00347"/>
    </source>
</evidence>
<proteinExistence type="inferred from homology"/>
<dbReference type="Pfam" id="PF00347">
    <property type="entry name" value="Ribosomal_L6"/>
    <property type="match status" value="2"/>
</dbReference>
<dbReference type="InterPro" id="IPR036789">
    <property type="entry name" value="Ribosomal_uL6-like_a/b-dom_sf"/>
</dbReference>
<dbReference type="NCBIfam" id="TIGR03654">
    <property type="entry name" value="L6_bact"/>
    <property type="match status" value="1"/>
</dbReference>
<dbReference type="EMBL" id="VMGK01000002">
    <property type="protein sequence ID" value="TSC93382.1"/>
    <property type="molecule type" value="Genomic_DNA"/>
</dbReference>
<dbReference type="InterPro" id="IPR000702">
    <property type="entry name" value="Ribosomal_uL6-like"/>
</dbReference>
<dbReference type="PANTHER" id="PTHR11655">
    <property type="entry name" value="60S/50S RIBOSOMAL PROTEIN L6/L9"/>
    <property type="match status" value="1"/>
</dbReference>
<dbReference type="GO" id="GO:0003735">
    <property type="term" value="F:structural constituent of ribosome"/>
    <property type="evidence" value="ECO:0007669"/>
    <property type="project" value="UniProtKB-UniRule"/>
</dbReference>
<dbReference type="PRINTS" id="PR00059">
    <property type="entry name" value="RIBOSOMALL6"/>
</dbReference>
<dbReference type="PROSITE" id="PS00525">
    <property type="entry name" value="RIBOSOMAL_L6_1"/>
    <property type="match status" value="1"/>
</dbReference>
<accession>A0A554LKK1</accession>
<dbReference type="InterPro" id="IPR019906">
    <property type="entry name" value="Ribosomal_uL6_bac-type"/>
</dbReference>
<keyword evidence="6" id="KW-0694">RNA-binding</keyword>
<dbReference type="Gene3D" id="3.90.930.12">
    <property type="entry name" value="Ribosomal protein L6, alpha-beta domain"/>
    <property type="match status" value="2"/>
</dbReference>
<dbReference type="GO" id="GO:0022625">
    <property type="term" value="C:cytosolic large ribosomal subunit"/>
    <property type="evidence" value="ECO:0007669"/>
    <property type="project" value="UniProtKB-UniRule"/>
</dbReference>
<dbReference type="InterPro" id="IPR002358">
    <property type="entry name" value="Ribosomal_uL6_CS"/>
</dbReference>
<evidence type="ECO:0000256" key="2">
    <source>
        <dbReference type="ARBA" id="ARBA00023274"/>
    </source>
</evidence>
<comment type="similarity">
    <text evidence="5">Belongs to the universal ribosomal protein uL6 family.</text>
</comment>